<accession>A0A5C7F251</accession>
<evidence type="ECO:0000313" key="3">
    <source>
        <dbReference type="Proteomes" id="UP000321816"/>
    </source>
</evidence>
<dbReference type="RefSeq" id="WP_187254611.1">
    <property type="nucleotide sequence ID" value="NZ_CP144914.1"/>
</dbReference>
<dbReference type="EMBL" id="CP144914">
    <property type="protein sequence ID" value="WWD80688.1"/>
    <property type="molecule type" value="Genomic_DNA"/>
</dbReference>
<sequence length="64" mass="7204">MAFFGNGSPIYTGGINDIQKRSSLLKIDLLFCLFYRKLQWTWGGSGAMKDEPKIHSVRPQGGRD</sequence>
<feature type="region of interest" description="Disordered" evidence="1">
    <location>
        <begin position="44"/>
        <end position="64"/>
    </location>
</feature>
<evidence type="ECO:0000256" key="1">
    <source>
        <dbReference type="SAM" id="MobiDB-lite"/>
    </source>
</evidence>
<proteinExistence type="predicted"/>
<dbReference type="Proteomes" id="UP000321816">
    <property type="component" value="Chromosome"/>
</dbReference>
<reference evidence="2 3" key="1">
    <citation type="submission" date="2024-01" db="EMBL/GenBank/DDBJ databases">
        <title>Complete Genome Sequence of Alkalicoccus halolimnae BZ-SZ-XJ29T, a Moderately Halophilic Bacterium Isolated from a Salt Lake.</title>
        <authorList>
            <person name="Zhao B."/>
        </authorList>
    </citation>
    <scope>NUCLEOTIDE SEQUENCE [LARGE SCALE GENOMIC DNA]</scope>
    <source>
        <strain evidence="2 3">BZ-SZ-XJ29</strain>
    </source>
</reference>
<organism evidence="2 3">
    <name type="scientific">Alkalicoccus halolimnae</name>
    <dbReference type="NCBI Taxonomy" id="1667239"/>
    <lineage>
        <taxon>Bacteria</taxon>
        <taxon>Bacillati</taxon>
        <taxon>Bacillota</taxon>
        <taxon>Bacilli</taxon>
        <taxon>Bacillales</taxon>
        <taxon>Bacillaceae</taxon>
        <taxon>Alkalicoccus</taxon>
    </lineage>
</organism>
<dbReference type="KEGG" id="ahal:FTX54_003715"/>
<protein>
    <submittedName>
        <fullName evidence="2">Uncharacterized protein</fullName>
    </submittedName>
</protein>
<evidence type="ECO:0000313" key="2">
    <source>
        <dbReference type="EMBL" id="WWD80688.1"/>
    </source>
</evidence>
<gene>
    <name evidence="2" type="ORF">FTX54_003715</name>
</gene>
<name>A0A5C7F251_9BACI</name>
<keyword evidence="3" id="KW-1185">Reference proteome</keyword>
<dbReference type="AlphaFoldDB" id="A0A5C7F251"/>